<protein>
    <recommendedName>
        <fullName evidence="3 8">Replication factor C subunit 1</fullName>
    </recommendedName>
</protein>
<keyword evidence="6 8" id="KW-0067">ATP-binding</keyword>
<dbReference type="GO" id="GO:0005524">
    <property type="term" value="F:ATP binding"/>
    <property type="evidence" value="ECO:0007669"/>
    <property type="project" value="UniProtKB-UniRule"/>
</dbReference>
<dbReference type="InterPro" id="IPR003593">
    <property type="entry name" value="AAA+_ATPase"/>
</dbReference>
<keyword evidence="12" id="KW-1185">Reference proteome</keyword>
<dbReference type="InterPro" id="IPR036420">
    <property type="entry name" value="BRCT_dom_sf"/>
</dbReference>
<evidence type="ECO:0000256" key="4">
    <source>
        <dbReference type="ARBA" id="ARBA00022705"/>
    </source>
</evidence>
<sequence length="927" mass="104166">MKSTSPKKSSKIDKLSSDENTSPVRKPNTMMMNWLSKSASKKTDDDSKLKNSDSNAQKDKNLKVELKKTEKTSPKADFKKKTIRISDSSDDEDPSPIKLKSKKEKPAPKNTKIEDDDEDDFEVSKKPSKKSAAKSTETPKEKEKEAPKKGANKFYAAYMRREGPKNPGSKPIPIGKKDCFDGLKFLITGVLDSLDRDESKRIIEKYGGSIISGVTKKLDYLIVGDDAGESKLQKARELNVKQINEDEFLQLICTKSGITNPKYENQDVEMMDMDEQVNSEPVKQEQKIEKAPTPKKEKQTPVKDQKSVIKQSPKEVKEIKIESIKNESTVKKDDSKISNELWVDKYKPQAMNKIIGQGTEKSNANKLFNWLKNWQKWHASSDSKAKKPWNDQDTGSSFKAALLSGPPGIGKTTTAQVVCKEAGYTYIELNASDSRSKKLLDKVLGESTETASLDSYFKGKHKVTDLNKDKHCVIMDEVDGMAGNEDRGGVQELIQIIKQSKIPLICICNDRQHVKIRSLANHCFDLRFYKPRLEQVRAALMSVCFKEGIKITGELLDQIITGCNYDIRQCMHNLSMWSSNNKVLTSTQGSKIDIEKAMKDVRMNPFEACKLVFNSDPSNPKAPKNIIEKMDLFFTDYSLMPLLIQENYLSVVPNNLKGTTKKQKDLNHLELLKDSIESMCQGDRVSRLLRTNNNWSLLPTQAVFSSYIPGEKLNGHIGLPAFPSWFGKNSKQGRVDRILQELQKHMRIHISANKIGVGMDYLSVLKNMLTKPLIQKGTDGISSVINIMNEYSLTRDDFDTIVELGTWPGQKDPMTMIDSKVKASFTRTYNKESHKNPFTIVNIKKIKATKTSEDAYGEEEDGVEDDNEEEEDDDITADAMIKVNTKSKAKATTAASKSTTKSTSVKRSAKSTDDVEAKPSASKKKKT</sequence>
<dbReference type="PANTHER" id="PTHR23389:SF6">
    <property type="entry name" value="REPLICATION FACTOR C SUBUNIT 1"/>
    <property type="match status" value="1"/>
</dbReference>
<dbReference type="EMBL" id="CAJNOC010000436">
    <property type="protein sequence ID" value="CAF0761392.1"/>
    <property type="molecule type" value="Genomic_DNA"/>
</dbReference>
<dbReference type="GO" id="GO:0003689">
    <property type="term" value="F:DNA clamp loader activity"/>
    <property type="evidence" value="ECO:0007669"/>
    <property type="project" value="UniProtKB-UniRule"/>
</dbReference>
<dbReference type="InterPro" id="IPR013725">
    <property type="entry name" value="DNA_replication_fac_RFC1_C"/>
</dbReference>
<evidence type="ECO:0000256" key="3">
    <source>
        <dbReference type="ARBA" id="ARBA00020401"/>
    </source>
</evidence>
<dbReference type="GO" id="GO:0003677">
    <property type="term" value="F:DNA binding"/>
    <property type="evidence" value="ECO:0007669"/>
    <property type="project" value="InterPro"/>
</dbReference>
<dbReference type="Pfam" id="PF08519">
    <property type="entry name" value="RFC1"/>
    <property type="match status" value="1"/>
</dbReference>
<dbReference type="InterPro" id="IPR008921">
    <property type="entry name" value="DNA_pol3_clamp-load_cplx_C"/>
</dbReference>
<evidence type="ECO:0000256" key="6">
    <source>
        <dbReference type="ARBA" id="ARBA00022840"/>
    </source>
</evidence>
<keyword evidence="5 8" id="KW-0547">Nucleotide-binding</keyword>
<evidence type="ECO:0000256" key="8">
    <source>
        <dbReference type="PIRNR" id="PIRNR036578"/>
    </source>
</evidence>
<organism evidence="11 12">
    <name type="scientific">Brachionus calyciflorus</name>
    <dbReference type="NCBI Taxonomy" id="104777"/>
    <lineage>
        <taxon>Eukaryota</taxon>
        <taxon>Metazoa</taxon>
        <taxon>Spiralia</taxon>
        <taxon>Gnathifera</taxon>
        <taxon>Rotifera</taxon>
        <taxon>Eurotatoria</taxon>
        <taxon>Monogononta</taxon>
        <taxon>Pseudotrocha</taxon>
        <taxon>Ploima</taxon>
        <taxon>Brachionidae</taxon>
        <taxon>Brachionus</taxon>
    </lineage>
</organism>
<dbReference type="AlphaFoldDB" id="A0A813Q3D2"/>
<dbReference type="GO" id="GO:0006281">
    <property type="term" value="P:DNA repair"/>
    <property type="evidence" value="ECO:0007669"/>
    <property type="project" value="InterPro"/>
</dbReference>
<comment type="similarity">
    <text evidence="2 8">Belongs to the activator 1 large subunit family.</text>
</comment>
<feature type="compositionally biased region" description="Basic and acidic residues" evidence="9">
    <location>
        <begin position="41"/>
        <end position="80"/>
    </location>
</feature>
<evidence type="ECO:0000313" key="11">
    <source>
        <dbReference type="EMBL" id="CAF0761392.1"/>
    </source>
</evidence>
<dbReference type="SUPFAM" id="SSF48019">
    <property type="entry name" value="post-AAA+ oligomerization domain-like"/>
    <property type="match status" value="1"/>
</dbReference>
<feature type="compositionally biased region" description="Basic and acidic residues" evidence="9">
    <location>
        <begin position="104"/>
        <end position="113"/>
    </location>
</feature>
<comment type="subcellular location">
    <subcellularLocation>
        <location evidence="1 8">Nucleus</location>
    </subcellularLocation>
</comment>
<dbReference type="GO" id="GO:0006260">
    <property type="term" value="P:DNA replication"/>
    <property type="evidence" value="ECO:0007669"/>
    <property type="project" value="UniProtKB-KW"/>
</dbReference>
<evidence type="ECO:0000256" key="7">
    <source>
        <dbReference type="ARBA" id="ARBA00023242"/>
    </source>
</evidence>
<dbReference type="OrthoDB" id="446168at2759"/>
<evidence type="ECO:0000256" key="9">
    <source>
        <dbReference type="SAM" id="MobiDB-lite"/>
    </source>
</evidence>
<dbReference type="Proteomes" id="UP000663879">
    <property type="component" value="Unassembled WGS sequence"/>
</dbReference>
<dbReference type="FunFam" id="3.40.50.10190:FF:000001">
    <property type="entry name" value="Replication factor C subunit 1"/>
    <property type="match status" value="1"/>
</dbReference>
<feature type="compositionally biased region" description="Basic and acidic residues" evidence="9">
    <location>
        <begin position="282"/>
        <end position="311"/>
    </location>
</feature>
<dbReference type="GO" id="GO:0005663">
    <property type="term" value="C:DNA replication factor C complex"/>
    <property type="evidence" value="ECO:0007669"/>
    <property type="project" value="InterPro"/>
</dbReference>
<dbReference type="CDD" id="cd00009">
    <property type="entry name" value="AAA"/>
    <property type="match status" value="1"/>
</dbReference>
<feature type="region of interest" description="Disordered" evidence="9">
    <location>
        <begin position="276"/>
        <end position="311"/>
    </location>
</feature>
<accession>A0A813Q3D2</accession>
<dbReference type="PROSITE" id="PS50172">
    <property type="entry name" value="BRCT"/>
    <property type="match status" value="1"/>
</dbReference>
<feature type="domain" description="BRCT" evidence="10">
    <location>
        <begin position="175"/>
        <end position="265"/>
    </location>
</feature>
<dbReference type="Pfam" id="PF00533">
    <property type="entry name" value="BRCT"/>
    <property type="match status" value="1"/>
</dbReference>
<comment type="caution">
    <text evidence="11">The sequence shown here is derived from an EMBL/GenBank/DDBJ whole genome shotgun (WGS) entry which is preliminary data.</text>
</comment>
<dbReference type="Gene3D" id="1.20.272.10">
    <property type="match status" value="1"/>
</dbReference>
<dbReference type="Pfam" id="PF00004">
    <property type="entry name" value="AAA"/>
    <property type="match status" value="1"/>
</dbReference>
<dbReference type="InterPro" id="IPR003959">
    <property type="entry name" value="ATPase_AAA_core"/>
</dbReference>
<dbReference type="GO" id="GO:0005634">
    <property type="term" value="C:nucleus"/>
    <property type="evidence" value="ECO:0007669"/>
    <property type="project" value="UniProtKB-SubCell"/>
</dbReference>
<dbReference type="FunFam" id="3.40.50.300:FF:000395">
    <property type="entry name" value="Replication factor C subunit 1"/>
    <property type="match status" value="1"/>
</dbReference>
<dbReference type="InterPro" id="IPR027417">
    <property type="entry name" value="P-loop_NTPase"/>
</dbReference>
<feature type="region of interest" description="Disordered" evidence="9">
    <location>
        <begin position="851"/>
        <end position="927"/>
    </location>
</feature>
<feature type="region of interest" description="Disordered" evidence="9">
    <location>
        <begin position="1"/>
        <end position="152"/>
    </location>
</feature>
<evidence type="ECO:0000256" key="5">
    <source>
        <dbReference type="ARBA" id="ARBA00022741"/>
    </source>
</evidence>
<dbReference type="SMART" id="SM00382">
    <property type="entry name" value="AAA"/>
    <property type="match status" value="1"/>
</dbReference>
<dbReference type="PANTHER" id="PTHR23389">
    <property type="entry name" value="CHROMOSOME TRANSMISSION FIDELITY FACTOR 18"/>
    <property type="match status" value="1"/>
</dbReference>
<dbReference type="SUPFAM" id="SSF52540">
    <property type="entry name" value="P-loop containing nucleoside triphosphate hydrolases"/>
    <property type="match status" value="1"/>
</dbReference>
<gene>
    <name evidence="11" type="ORF">OXX778_LOCUS4450</name>
</gene>
<feature type="compositionally biased region" description="Acidic residues" evidence="9">
    <location>
        <begin position="855"/>
        <end position="876"/>
    </location>
</feature>
<dbReference type="InterPro" id="IPR012178">
    <property type="entry name" value="RFC1"/>
</dbReference>
<keyword evidence="7 8" id="KW-0539">Nucleus</keyword>
<dbReference type="SUPFAM" id="SSF52113">
    <property type="entry name" value="BRCT domain"/>
    <property type="match status" value="1"/>
</dbReference>
<evidence type="ECO:0000313" key="12">
    <source>
        <dbReference type="Proteomes" id="UP000663879"/>
    </source>
</evidence>
<reference evidence="11" key="1">
    <citation type="submission" date="2021-02" db="EMBL/GenBank/DDBJ databases">
        <authorList>
            <person name="Nowell W R."/>
        </authorList>
    </citation>
    <scope>NUCLEOTIDE SEQUENCE</scope>
    <source>
        <strain evidence="11">Ploen Becks lab</strain>
    </source>
</reference>
<dbReference type="SMART" id="SM00292">
    <property type="entry name" value="BRCT"/>
    <property type="match status" value="1"/>
</dbReference>
<dbReference type="CDD" id="cd18140">
    <property type="entry name" value="HLD_clamp_RFC"/>
    <property type="match status" value="1"/>
</dbReference>
<dbReference type="Gene3D" id="3.40.50.300">
    <property type="entry name" value="P-loop containing nucleotide triphosphate hydrolases"/>
    <property type="match status" value="1"/>
</dbReference>
<proteinExistence type="inferred from homology"/>
<dbReference type="InterPro" id="IPR001357">
    <property type="entry name" value="BRCT_dom"/>
</dbReference>
<dbReference type="GO" id="GO:0016887">
    <property type="term" value="F:ATP hydrolysis activity"/>
    <property type="evidence" value="ECO:0007669"/>
    <property type="project" value="InterPro"/>
</dbReference>
<dbReference type="PIRSF" id="PIRSF036578">
    <property type="entry name" value="RFC1"/>
    <property type="match status" value="1"/>
</dbReference>
<dbReference type="Gene3D" id="1.10.8.60">
    <property type="match status" value="1"/>
</dbReference>
<keyword evidence="4 8" id="KW-0235">DNA replication</keyword>
<dbReference type="InterPro" id="IPR047854">
    <property type="entry name" value="RFC_lid"/>
</dbReference>
<evidence type="ECO:0000259" key="10">
    <source>
        <dbReference type="PROSITE" id="PS50172"/>
    </source>
</evidence>
<evidence type="ECO:0000256" key="1">
    <source>
        <dbReference type="ARBA" id="ARBA00004123"/>
    </source>
</evidence>
<dbReference type="FunFam" id="1.10.8.60:FF:000021">
    <property type="entry name" value="Replication factor C subunit 1"/>
    <property type="match status" value="1"/>
</dbReference>
<dbReference type="Pfam" id="PF25361">
    <property type="entry name" value="AAA_lid_RFC1"/>
    <property type="match status" value="1"/>
</dbReference>
<name>A0A813Q3D2_9BILA</name>
<evidence type="ECO:0000256" key="2">
    <source>
        <dbReference type="ARBA" id="ARBA00006116"/>
    </source>
</evidence>
<feature type="compositionally biased region" description="Low complexity" evidence="9">
    <location>
        <begin position="890"/>
        <end position="906"/>
    </location>
</feature>
<dbReference type="Gene3D" id="3.40.50.10190">
    <property type="entry name" value="BRCT domain"/>
    <property type="match status" value="1"/>
</dbReference>
<feature type="compositionally biased region" description="Basic and acidic residues" evidence="9">
    <location>
        <begin position="137"/>
        <end position="148"/>
    </location>
</feature>